<protein>
    <recommendedName>
        <fullName evidence="4">Peptidase S24/S26A/S26B/S26C domain-containing protein</fullName>
    </recommendedName>
</protein>
<dbReference type="Pfam" id="PF00717">
    <property type="entry name" value="Peptidase_S24"/>
    <property type="match status" value="1"/>
</dbReference>
<dbReference type="CDD" id="cd06529">
    <property type="entry name" value="S24_LexA-like"/>
    <property type="match status" value="1"/>
</dbReference>
<name>A0ABM8ZF29_9VIBR</name>
<accession>A0ABM8ZF29</accession>
<dbReference type="InterPro" id="IPR015927">
    <property type="entry name" value="Peptidase_S24_S26A/B/C"/>
</dbReference>
<keyword evidence="1" id="KW-0805">Transcription regulation</keyword>
<dbReference type="RefSeq" id="WP_237483824.1">
    <property type="nucleotide sequence ID" value="NZ_CAKLCM010000002.1"/>
</dbReference>
<dbReference type="EMBL" id="CAKLCM010000002">
    <property type="protein sequence ID" value="CAH0525128.1"/>
    <property type="molecule type" value="Genomic_DNA"/>
</dbReference>
<dbReference type="SUPFAM" id="SSF51306">
    <property type="entry name" value="LexA/Signal peptidase"/>
    <property type="match status" value="1"/>
</dbReference>
<evidence type="ECO:0000313" key="6">
    <source>
        <dbReference type="Proteomes" id="UP000838160"/>
    </source>
</evidence>
<dbReference type="InterPro" id="IPR036286">
    <property type="entry name" value="LexA/Signal_pep-like_sf"/>
</dbReference>
<organism evidence="5 6">
    <name type="scientific">Vibrio hippocampi</name>
    <dbReference type="NCBI Taxonomy" id="654686"/>
    <lineage>
        <taxon>Bacteria</taxon>
        <taxon>Pseudomonadati</taxon>
        <taxon>Pseudomonadota</taxon>
        <taxon>Gammaproteobacteria</taxon>
        <taxon>Vibrionales</taxon>
        <taxon>Vibrionaceae</taxon>
        <taxon>Vibrio</taxon>
    </lineage>
</organism>
<dbReference type="PANTHER" id="PTHR40661:SF2">
    <property type="entry name" value="HTH-TYPE TRANSCRIPTIONAL REGULATOR PRTR"/>
    <property type="match status" value="1"/>
</dbReference>
<keyword evidence="6" id="KW-1185">Reference proteome</keyword>
<keyword evidence="3" id="KW-0804">Transcription</keyword>
<comment type="caution">
    <text evidence="5">The sequence shown here is derived from an EMBL/GenBank/DDBJ whole genome shotgun (WGS) entry which is preliminary data.</text>
</comment>
<evidence type="ECO:0000256" key="1">
    <source>
        <dbReference type="ARBA" id="ARBA00023015"/>
    </source>
</evidence>
<reference evidence="5" key="1">
    <citation type="submission" date="2021-12" db="EMBL/GenBank/DDBJ databases">
        <authorList>
            <person name="Rodrigo-Torres L."/>
            <person name="Arahal R. D."/>
            <person name="Lucena T."/>
        </authorList>
    </citation>
    <scope>NUCLEOTIDE SEQUENCE</scope>
    <source>
        <strain evidence="5">CECT 8226</strain>
    </source>
</reference>
<feature type="domain" description="Peptidase S24/S26A/S26B/S26C" evidence="4">
    <location>
        <begin position="137"/>
        <end position="245"/>
    </location>
</feature>
<proteinExistence type="predicted"/>
<evidence type="ECO:0000313" key="5">
    <source>
        <dbReference type="EMBL" id="CAH0525128.1"/>
    </source>
</evidence>
<keyword evidence="2" id="KW-0238">DNA-binding</keyword>
<sequence length="251" mass="28795">MDRYEVRRLNLLRIRKDRFDDKNAMLARAIDREASYVSRMLSPPGNEYKKRISEKMIEIIETALRLPSGYLDDPAHCDQTLPLPIQAELKQVTHLDNMMVWNGETPLAEDEVAVPLLSDDEMIVDDNVIREPKRGNKTYLKFTKSMLYRYAIEPEDAICVTMLGKSMEPVLPQGCTLGINCGDQTLVDGSLYVLAHAGEVYIRKLYHLPGQGMRVVSINHTEYPAREYTRSEISQQNITILGRVFWYSVIL</sequence>
<evidence type="ECO:0000259" key="4">
    <source>
        <dbReference type="Pfam" id="PF00717"/>
    </source>
</evidence>
<dbReference type="Gene3D" id="2.10.109.10">
    <property type="entry name" value="Umud Fragment, subunit A"/>
    <property type="match status" value="1"/>
</dbReference>
<evidence type="ECO:0000256" key="3">
    <source>
        <dbReference type="ARBA" id="ARBA00023163"/>
    </source>
</evidence>
<evidence type="ECO:0000256" key="2">
    <source>
        <dbReference type="ARBA" id="ARBA00023125"/>
    </source>
</evidence>
<dbReference type="PANTHER" id="PTHR40661">
    <property type="match status" value="1"/>
</dbReference>
<dbReference type="InterPro" id="IPR039418">
    <property type="entry name" value="LexA-like"/>
</dbReference>
<dbReference type="Proteomes" id="UP000838160">
    <property type="component" value="Unassembled WGS sequence"/>
</dbReference>
<gene>
    <name evidence="5" type="ORF">VHP8226_00794</name>
</gene>